<protein>
    <submittedName>
        <fullName evidence="1">Uncharacterized protein</fullName>
    </submittedName>
</protein>
<sequence length="394" mass="44430">MPCYGSPPEPCALAPRRRALELSQQEHFTRLYSTLRQDLTIALLDEQLSSLGIARGSPLDIDHLGSPEQPGFHVRLLSLESIEENMWQPVIRQADETRWDNTREAIEEAIGLELPRYEYYHDTLDMPKHEYKGTWAYFATSAADRPHAVCTMIDSSSPTNEAIIRSEVLAAVKMTEFQLQRACFTHHHTKPILVCTYFRNETARITQAHFDAVRDRFILRQSRLLDLSGPETPSDAWLMLRWMASGPVGLTQYQPSGPLPNVALEDGTSRPPQITLLTDTFCRRNGAYKISNVPLAICETEPFVLWETPKKMQSFGRKQQRWPAGLRNITKIPRAYLEYGTKCELYITGQIGLSAVAPVAPPGFDAEANQAAASGYGSYNAQVERTNVDMFRVA</sequence>
<name>A0A545UP02_9HYPO</name>
<dbReference type="Proteomes" id="UP000315783">
    <property type="component" value="Unassembled WGS sequence"/>
</dbReference>
<dbReference type="STRING" id="43265.A0A545UP02"/>
<reference evidence="1 2" key="1">
    <citation type="journal article" date="2019" name="Appl. Microbiol. Biotechnol.">
        <title>Genome sequence of Isaria javanica and comparative genome analysis insights into family S53 peptidase evolution in fungal entomopathogens.</title>
        <authorList>
            <person name="Lin R."/>
            <person name="Zhang X."/>
            <person name="Xin B."/>
            <person name="Zou M."/>
            <person name="Gao Y."/>
            <person name="Qin F."/>
            <person name="Hu Q."/>
            <person name="Xie B."/>
            <person name="Cheng X."/>
        </authorList>
    </citation>
    <scope>NUCLEOTIDE SEQUENCE [LARGE SCALE GENOMIC DNA]</scope>
    <source>
        <strain evidence="1 2">IJ1G</strain>
    </source>
</reference>
<accession>A0A545UP02</accession>
<keyword evidence="2" id="KW-1185">Reference proteome</keyword>
<organism evidence="1 2">
    <name type="scientific">Cordyceps javanica</name>
    <dbReference type="NCBI Taxonomy" id="43265"/>
    <lineage>
        <taxon>Eukaryota</taxon>
        <taxon>Fungi</taxon>
        <taxon>Dikarya</taxon>
        <taxon>Ascomycota</taxon>
        <taxon>Pezizomycotina</taxon>
        <taxon>Sordariomycetes</taxon>
        <taxon>Hypocreomycetidae</taxon>
        <taxon>Hypocreales</taxon>
        <taxon>Cordycipitaceae</taxon>
        <taxon>Cordyceps</taxon>
    </lineage>
</organism>
<dbReference type="EMBL" id="SPUK01000020">
    <property type="protein sequence ID" value="TQV91190.1"/>
    <property type="molecule type" value="Genomic_DNA"/>
</dbReference>
<evidence type="ECO:0000313" key="2">
    <source>
        <dbReference type="Proteomes" id="UP000315783"/>
    </source>
</evidence>
<proteinExistence type="predicted"/>
<comment type="caution">
    <text evidence="1">The sequence shown here is derived from an EMBL/GenBank/DDBJ whole genome shotgun (WGS) entry which is preliminary data.</text>
</comment>
<gene>
    <name evidence="1" type="ORF">IF1G_10071</name>
</gene>
<dbReference type="AlphaFoldDB" id="A0A545UP02"/>
<evidence type="ECO:0000313" key="1">
    <source>
        <dbReference type="EMBL" id="TQV91190.1"/>
    </source>
</evidence>